<dbReference type="Proteomes" id="UP001595962">
    <property type="component" value="Unassembled WGS sequence"/>
</dbReference>
<evidence type="ECO:0000313" key="2">
    <source>
        <dbReference type="Proteomes" id="UP001595962"/>
    </source>
</evidence>
<dbReference type="RefSeq" id="WP_377331312.1">
    <property type="nucleotide sequence ID" value="NZ_JBHSGB010000001.1"/>
</dbReference>
<keyword evidence="2" id="KW-1185">Reference proteome</keyword>
<sequence length="299" mass="33722">MTVTYIAYRVDGQAHVHHEMSATQLIESLKGFVNSVEEANKVINDGLASDLKINVVAFNEGSFKAIFQVIQEKGQDALEFLGYTKLTETSDKLVARVTDALDRINTRSFDISQNSDGTRTITLDTGERFVTTKDIAISIKNPRIRNGIEKLLSSPLIDDGTEIVELSLYDPTTKQIVDNSTTSVSIENYESFQASPLSMEDDIATDKHTYIIKFLRVNFTGTTGWQIELPDGKKAKVKVEDEKFMHKIRDEKDTYKQSFKYDDLFEVNITITTKHNKHSKKSSTSYTITDVLKKINDKG</sequence>
<gene>
    <name evidence="1" type="ORF">ACFO3I_01940</name>
</gene>
<comment type="caution">
    <text evidence="1">The sequence shown here is derived from an EMBL/GenBank/DDBJ whole genome shotgun (WGS) entry which is preliminary data.</text>
</comment>
<dbReference type="EMBL" id="JBHSGB010000001">
    <property type="protein sequence ID" value="MFC4653778.1"/>
    <property type="molecule type" value="Genomic_DNA"/>
</dbReference>
<proteinExistence type="predicted"/>
<name>A0ABV9JH58_9GAMM</name>
<evidence type="ECO:0000313" key="1">
    <source>
        <dbReference type="EMBL" id="MFC4653778.1"/>
    </source>
</evidence>
<accession>A0ABV9JH58</accession>
<protein>
    <submittedName>
        <fullName evidence="1">Uncharacterized protein</fullName>
    </submittedName>
</protein>
<reference evidence="2" key="1">
    <citation type="journal article" date="2019" name="Int. J. Syst. Evol. Microbiol.">
        <title>The Global Catalogue of Microorganisms (GCM) 10K type strain sequencing project: providing services to taxonomists for standard genome sequencing and annotation.</title>
        <authorList>
            <consortium name="The Broad Institute Genomics Platform"/>
            <consortium name="The Broad Institute Genome Sequencing Center for Infectious Disease"/>
            <person name="Wu L."/>
            <person name="Ma J."/>
        </authorList>
    </citation>
    <scope>NUCLEOTIDE SEQUENCE [LARGE SCALE GENOMIC DNA]</scope>
    <source>
        <strain evidence="2">DT28</strain>
    </source>
</reference>
<organism evidence="1 2">
    <name type="scientific">Rheinheimera marina</name>
    <dbReference type="NCBI Taxonomy" id="1774958"/>
    <lineage>
        <taxon>Bacteria</taxon>
        <taxon>Pseudomonadati</taxon>
        <taxon>Pseudomonadota</taxon>
        <taxon>Gammaproteobacteria</taxon>
        <taxon>Chromatiales</taxon>
        <taxon>Chromatiaceae</taxon>
        <taxon>Rheinheimera</taxon>
    </lineage>
</organism>